<keyword evidence="2" id="KW-1185">Reference proteome</keyword>
<gene>
    <name evidence="1" type="ORF">SAMN00790413_03526</name>
</gene>
<sequence length="78" mass="8277">MSLETRLSALATRIGSAIKALGQRVDSTETRLNGLEGAPDLYVQPTQPVVPAGAKYLWVQTGLGADGNSYTLWIEDGS</sequence>
<dbReference type="OrthoDB" id="9913548at2"/>
<protein>
    <submittedName>
        <fullName evidence="1">Uncharacterized protein</fullName>
    </submittedName>
</protein>
<dbReference type="EMBL" id="FWWU01000008">
    <property type="protein sequence ID" value="SMB85755.1"/>
    <property type="molecule type" value="Genomic_DNA"/>
</dbReference>
<accession>A0A1W1UX77</accession>
<reference evidence="1 2" key="1">
    <citation type="submission" date="2017-04" db="EMBL/GenBank/DDBJ databases">
        <authorList>
            <person name="Afonso C.L."/>
            <person name="Miller P.J."/>
            <person name="Scott M.A."/>
            <person name="Spackman E."/>
            <person name="Goraichik I."/>
            <person name="Dimitrov K.M."/>
            <person name="Suarez D.L."/>
            <person name="Swayne D.E."/>
        </authorList>
    </citation>
    <scope>NUCLEOTIDE SEQUENCE [LARGE SCALE GENOMIC DNA]</scope>
    <source>
        <strain evidence="1 2">KR-140</strain>
    </source>
</reference>
<dbReference type="STRING" id="695939.SAMN00790413_03526"/>
<dbReference type="Proteomes" id="UP000192582">
    <property type="component" value="Unassembled WGS sequence"/>
</dbReference>
<evidence type="ECO:0000313" key="2">
    <source>
        <dbReference type="Proteomes" id="UP000192582"/>
    </source>
</evidence>
<evidence type="ECO:0000313" key="1">
    <source>
        <dbReference type="EMBL" id="SMB85755.1"/>
    </source>
</evidence>
<organism evidence="1 2">
    <name type="scientific">Deinococcus hopiensis KR-140</name>
    <dbReference type="NCBI Taxonomy" id="695939"/>
    <lineage>
        <taxon>Bacteria</taxon>
        <taxon>Thermotogati</taxon>
        <taxon>Deinococcota</taxon>
        <taxon>Deinococci</taxon>
        <taxon>Deinococcales</taxon>
        <taxon>Deinococcaceae</taxon>
        <taxon>Deinococcus</taxon>
    </lineage>
</organism>
<dbReference type="AlphaFoldDB" id="A0A1W1UX77"/>
<proteinExistence type="predicted"/>
<name>A0A1W1UX77_9DEIO</name>
<dbReference type="RefSeq" id="WP_084047449.1">
    <property type="nucleotide sequence ID" value="NZ_FWWU01000008.1"/>
</dbReference>